<name>B7FNS6_PHATC</name>
<dbReference type="OrthoDB" id="47450at2759"/>
<dbReference type="InParanoid" id="B7FNS6"/>
<dbReference type="PaxDb" id="2850-Phatr42568"/>
<dbReference type="InterPro" id="IPR005114">
    <property type="entry name" value="Helicase_assoc"/>
</dbReference>
<dbReference type="AlphaFoldDB" id="B7FNS6"/>
<evidence type="ECO:0000313" key="4">
    <source>
        <dbReference type="Proteomes" id="UP000000759"/>
    </source>
</evidence>
<dbReference type="eggNOG" id="ENOG502SQDX">
    <property type="taxonomic scope" value="Eukaryota"/>
</dbReference>
<dbReference type="RefSeq" id="XP_002177090.1">
    <property type="nucleotide sequence ID" value="XM_002177054.1"/>
</dbReference>
<dbReference type="Pfam" id="PF03457">
    <property type="entry name" value="HA"/>
    <property type="match status" value="2"/>
</dbReference>
<gene>
    <name evidence="3" type="ORF">PHATRDRAFT_42568</name>
</gene>
<dbReference type="Gene3D" id="6.10.140.530">
    <property type="match status" value="2"/>
</dbReference>
<dbReference type="PANTHER" id="PTHR33418">
    <property type="entry name" value="HELICASE-ASSOCIATED"/>
    <property type="match status" value="1"/>
</dbReference>
<proteinExistence type="predicted"/>
<feature type="compositionally biased region" description="Acidic residues" evidence="1">
    <location>
        <begin position="68"/>
        <end position="77"/>
    </location>
</feature>
<evidence type="ECO:0000259" key="2">
    <source>
        <dbReference type="Pfam" id="PF03457"/>
    </source>
</evidence>
<feature type="domain" description="Helicase-associated" evidence="2">
    <location>
        <begin position="168"/>
        <end position="234"/>
    </location>
</feature>
<feature type="domain" description="Helicase-associated" evidence="2">
    <location>
        <begin position="91"/>
        <end position="158"/>
    </location>
</feature>
<reference evidence="4" key="2">
    <citation type="submission" date="2008-08" db="EMBL/GenBank/DDBJ databases">
        <authorList>
            <consortium name="Diatom Consortium"/>
            <person name="Grigoriev I."/>
            <person name="Grimwood J."/>
            <person name="Kuo A."/>
            <person name="Otillar R.P."/>
            <person name="Salamov A."/>
            <person name="Detter J.C."/>
            <person name="Lindquist E."/>
            <person name="Shapiro H."/>
            <person name="Lucas S."/>
            <person name="Glavina del Rio T."/>
            <person name="Pitluck S."/>
            <person name="Rokhsar D."/>
            <person name="Bowler C."/>
        </authorList>
    </citation>
    <scope>GENOME REANNOTATION</scope>
    <source>
        <strain evidence="4">CCAP 1055/1</strain>
    </source>
</reference>
<organism evidence="3 4">
    <name type="scientific">Phaeodactylum tricornutum (strain CCAP 1055/1)</name>
    <dbReference type="NCBI Taxonomy" id="556484"/>
    <lineage>
        <taxon>Eukaryota</taxon>
        <taxon>Sar</taxon>
        <taxon>Stramenopiles</taxon>
        <taxon>Ochrophyta</taxon>
        <taxon>Bacillariophyta</taxon>
        <taxon>Bacillariophyceae</taxon>
        <taxon>Bacillariophycidae</taxon>
        <taxon>Naviculales</taxon>
        <taxon>Phaeodactylaceae</taxon>
        <taxon>Phaeodactylum</taxon>
    </lineage>
</organism>
<sequence>MMPGTQNVPNVPCEVGKTDPCEMISSRVDASNGVFPTNPLSEESEESLRIDGNSTLGEPMPPSNADSNVEDDDDLEYDSDHGLTTGNSILKWEENFHKLAAFKEKHGHCLVPNRYPEDPQLGSWVSTQRRQYKIMRSSNTDSTAMTEERAKRLEGIDFQWSTKDPRHVPWDARYEELVAFVKKYGHSQVPIGWEKNIKLSNWVSTQRQEYKLLKKGRSSRLTDNRIDQLNKVSFVWEAQRGGPRRKRKASVSVPEKPNPVAGVGPVSNFAATRGGLAQAPMGNGGSLANMMVNSQRVAFAQPGFNNSNPVDLAAWSMAQMVGLQRLTEIQNAMFNPWQALAFGGFQFNQRQLNAAMSPANTTRGLASMFPIASPMPSASGGGGSGGATQFSAFPMSSTVSAWPLQASVISPAVPPPSATTTLPINPSPADQQQQTDFVMEKGTALSARTAVAAPTNHPPSSATTLLSDPSAAELRRQVDILLAQGGVLNDRTTTLAEQQ</sequence>
<evidence type="ECO:0000256" key="1">
    <source>
        <dbReference type="SAM" id="MobiDB-lite"/>
    </source>
</evidence>
<reference evidence="3 4" key="1">
    <citation type="journal article" date="2008" name="Nature">
        <title>The Phaeodactylum genome reveals the evolutionary history of diatom genomes.</title>
        <authorList>
            <person name="Bowler C."/>
            <person name="Allen A.E."/>
            <person name="Badger J.H."/>
            <person name="Grimwood J."/>
            <person name="Jabbari K."/>
            <person name="Kuo A."/>
            <person name="Maheswari U."/>
            <person name="Martens C."/>
            <person name="Maumus F."/>
            <person name="Otillar R.P."/>
            <person name="Rayko E."/>
            <person name="Salamov A."/>
            <person name="Vandepoele K."/>
            <person name="Beszteri B."/>
            <person name="Gruber A."/>
            <person name="Heijde M."/>
            <person name="Katinka M."/>
            <person name="Mock T."/>
            <person name="Valentin K."/>
            <person name="Verret F."/>
            <person name="Berges J.A."/>
            <person name="Brownlee C."/>
            <person name="Cadoret J.P."/>
            <person name="Chiovitti A."/>
            <person name="Choi C.J."/>
            <person name="Coesel S."/>
            <person name="De Martino A."/>
            <person name="Detter J.C."/>
            <person name="Durkin C."/>
            <person name="Falciatore A."/>
            <person name="Fournet J."/>
            <person name="Haruta M."/>
            <person name="Huysman M.J."/>
            <person name="Jenkins B.D."/>
            <person name="Jiroutova K."/>
            <person name="Jorgensen R.E."/>
            <person name="Joubert Y."/>
            <person name="Kaplan A."/>
            <person name="Kroger N."/>
            <person name="Kroth P.G."/>
            <person name="La Roche J."/>
            <person name="Lindquist E."/>
            <person name="Lommer M."/>
            <person name="Martin-Jezequel V."/>
            <person name="Lopez P.J."/>
            <person name="Lucas S."/>
            <person name="Mangogna M."/>
            <person name="McGinnis K."/>
            <person name="Medlin L.K."/>
            <person name="Montsant A."/>
            <person name="Oudot-Le Secq M.P."/>
            <person name="Napoli C."/>
            <person name="Obornik M."/>
            <person name="Parker M.S."/>
            <person name="Petit J.L."/>
            <person name="Porcel B.M."/>
            <person name="Poulsen N."/>
            <person name="Robison M."/>
            <person name="Rychlewski L."/>
            <person name="Rynearson T.A."/>
            <person name="Schmutz J."/>
            <person name="Shapiro H."/>
            <person name="Siaut M."/>
            <person name="Stanley M."/>
            <person name="Sussman M.R."/>
            <person name="Taylor A.R."/>
            <person name="Vardi A."/>
            <person name="von Dassow P."/>
            <person name="Vyverman W."/>
            <person name="Willis A."/>
            <person name="Wyrwicz L.S."/>
            <person name="Rokhsar D.S."/>
            <person name="Weissenbach J."/>
            <person name="Armbrust E.V."/>
            <person name="Green B.R."/>
            <person name="Van de Peer Y."/>
            <person name="Grigoriev I.V."/>
        </authorList>
    </citation>
    <scope>NUCLEOTIDE SEQUENCE [LARGE SCALE GENOMIC DNA]</scope>
    <source>
        <strain evidence="3 4">CCAP 1055/1</strain>
    </source>
</reference>
<evidence type="ECO:0000313" key="3">
    <source>
        <dbReference type="EMBL" id="EEC51553.1"/>
    </source>
</evidence>
<dbReference type="HOGENOM" id="CLU_546873_0_0_1"/>
<dbReference type="KEGG" id="pti:PHATRDRAFT_42568"/>
<protein>
    <recommendedName>
        <fullName evidence="2">Helicase-associated domain-containing protein</fullName>
    </recommendedName>
</protein>
<dbReference type="EMBL" id="CM000605">
    <property type="protein sequence ID" value="EEC51553.1"/>
    <property type="molecule type" value="Genomic_DNA"/>
</dbReference>
<keyword evidence="4" id="KW-1185">Reference proteome</keyword>
<dbReference type="PANTHER" id="PTHR33418:SF1">
    <property type="entry name" value="HELICASE-ASSOCIATED DOMAIN-CONTAINING PROTEIN"/>
    <property type="match status" value="1"/>
</dbReference>
<dbReference type="GeneID" id="7196268"/>
<feature type="region of interest" description="Disordered" evidence="1">
    <location>
        <begin position="28"/>
        <end position="81"/>
    </location>
</feature>
<accession>B7FNS6</accession>
<dbReference type="Proteomes" id="UP000000759">
    <property type="component" value="Chromosome 1"/>
</dbReference>